<dbReference type="RefSeq" id="XP_026898232.1">
    <property type="nucleotide sequence ID" value="XM_027042431.2"/>
</dbReference>
<dbReference type="Pfam" id="PF07738">
    <property type="entry name" value="Sad1_UNC"/>
    <property type="match status" value="1"/>
</dbReference>
<dbReference type="CTD" id="23353"/>
<evidence type="ECO:0000313" key="10">
    <source>
        <dbReference type="Proteomes" id="UP001652583"/>
    </source>
</evidence>
<dbReference type="Gene3D" id="2.60.120.260">
    <property type="entry name" value="Galactose-binding domain-like"/>
    <property type="match status" value="1"/>
</dbReference>
<dbReference type="GO" id="GO:0034993">
    <property type="term" value="C:meiotic nuclear membrane microtubule tethering complex"/>
    <property type="evidence" value="ECO:0007669"/>
    <property type="project" value="TreeGrafter"/>
</dbReference>
<dbReference type="InterPro" id="IPR045119">
    <property type="entry name" value="SUN1-5"/>
</dbReference>
<evidence type="ECO:0000256" key="4">
    <source>
        <dbReference type="ARBA" id="ARBA00023136"/>
    </source>
</evidence>
<evidence type="ECO:0000256" key="7">
    <source>
        <dbReference type="SAM" id="MobiDB-lite"/>
    </source>
</evidence>
<keyword evidence="3 6" id="KW-0175">Coiled coil</keyword>
<dbReference type="InterPro" id="IPR032680">
    <property type="entry name" value="SUN1_N"/>
</dbReference>
<dbReference type="PANTHER" id="PTHR12911">
    <property type="entry name" value="SAD1/UNC-84-LIKE PROTEIN-RELATED"/>
    <property type="match status" value="1"/>
</dbReference>
<evidence type="ECO:0000256" key="1">
    <source>
        <dbReference type="ARBA" id="ARBA00022692"/>
    </source>
</evidence>
<feature type="transmembrane region" description="Helical" evidence="8">
    <location>
        <begin position="283"/>
        <end position="303"/>
    </location>
</feature>
<dbReference type="FunFam" id="2.60.120.260:FF:000009">
    <property type="entry name" value="SUN domain-containing protein 1 isoform X1"/>
    <property type="match status" value="1"/>
</dbReference>
<keyword evidence="2 8" id="KW-1133">Transmembrane helix</keyword>
<accession>A0A6J1Y004</accession>
<name>A0A6J1Y004_ACIJB</name>
<dbReference type="InterPro" id="IPR012919">
    <property type="entry name" value="SUN_dom"/>
</dbReference>
<gene>
    <name evidence="11" type="primary">SUN1</name>
</gene>
<keyword evidence="1 8" id="KW-0812">Transmembrane</keyword>
<dbReference type="GeneID" id="106966512"/>
<evidence type="ECO:0000256" key="6">
    <source>
        <dbReference type="SAM" id="Coils"/>
    </source>
</evidence>
<evidence type="ECO:0000256" key="3">
    <source>
        <dbReference type="ARBA" id="ARBA00023054"/>
    </source>
</evidence>
<dbReference type="PROSITE" id="PS51469">
    <property type="entry name" value="SUN"/>
    <property type="match status" value="1"/>
</dbReference>
<dbReference type="GO" id="GO:0043495">
    <property type="term" value="F:protein-membrane adaptor activity"/>
    <property type="evidence" value="ECO:0007669"/>
    <property type="project" value="TreeGrafter"/>
</dbReference>
<comment type="subcellular location">
    <subcellularLocation>
        <location evidence="5">Nucleus inner membrane</location>
        <topology evidence="5">Single-pass type II membrane protein</topology>
    </subcellularLocation>
</comment>
<feature type="region of interest" description="Disordered" evidence="7">
    <location>
        <begin position="552"/>
        <end position="571"/>
    </location>
</feature>
<dbReference type="PANTHER" id="PTHR12911:SF23">
    <property type="entry name" value="SUN DOMAIN-CONTAINING PROTEIN 1"/>
    <property type="match status" value="1"/>
</dbReference>
<evidence type="ECO:0000256" key="2">
    <source>
        <dbReference type="ARBA" id="ARBA00022989"/>
    </source>
</evidence>
<evidence type="ECO:0000256" key="5">
    <source>
        <dbReference type="ARBA" id="ARBA00037816"/>
    </source>
</evidence>
<feature type="transmembrane region" description="Helical" evidence="8">
    <location>
        <begin position="253"/>
        <end position="276"/>
    </location>
</feature>
<reference evidence="11" key="1">
    <citation type="submission" date="2025-08" db="UniProtKB">
        <authorList>
            <consortium name="RefSeq"/>
        </authorList>
    </citation>
    <scope>IDENTIFICATION</scope>
    <source>
        <tissue evidence="11">Blood</tissue>
    </source>
</reference>
<keyword evidence="4 8" id="KW-0472">Membrane</keyword>
<evidence type="ECO:0000259" key="9">
    <source>
        <dbReference type="PROSITE" id="PS51469"/>
    </source>
</evidence>
<dbReference type="AlphaFoldDB" id="A0A6J1Y004"/>
<dbReference type="GO" id="GO:0005637">
    <property type="term" value="C:nuclear inner membrane"/>
    <property type="evidence" value="ECO:0007669"/>
    <property type="project" value="UniProtKB-SubCell"/>
</dbReference>
<feature type="coiled-coil region" evidence="6">
    <location>
        <begin position="378"/>
        <end position="481"/>
    </location>
</feature>
<organism evidence="10 11">
    <name type="scientific">Acinonyx jubatus</name>
    <name type="common">Cheetah</name>
    <dbReference type="NCBI Taxonomy" id="32536"/>
    <lineage>
        <taxon>Eukaryota</taxon>
        <taxon>Metazoa</taxon>
        <taxon>Chordata</taxon>
        <taxon>Craniata</taxon>
        <taxon>Vertebrata</taxon>
        <taxon>Euteleostomi</taxon>
        <taxon>Mammalia</taxon>
        <taxon>Eutheria</taxon>
        <taxon>Laurasiatheria</taxon>
        <taxon>Carnivora</taxon>
        <taxon>Feliformia</taxon>
        <taxon>Felidae</taxon>
        <taxon>Felinae</taxon>
        <taxon>Acinonyx</taxon>
    </lineage>
</organism>
<feature type="region of interest" description="Disordered" evidence="7">
    <location>
        <begin position="335"/>
        <end position="356"/>
    </location>
</feature>
<sequence>MDFSRLHMYTPPQCAPENTGYTYALSSSYSSDALTFETEHRLDPVFDSPRMSRRSLRLVTTACATEDGQAGDAHSCASSTASLKDRAARTAKQRRSASKPAFSVHHASRRVVSSAVGQGGAGSLSGAACVRPSVLDESLIREQTKVDHFWGLDDDGDLKGGNKAAAQGNGDLAAETFRSNGYTCRDCILLSEHKDTLTARSTAHGLSSRTYSRDESQKPLSGHCGTVDVGGLLREDGRVSVNGESPWKAASGIFWWLGIGWYQFVTLISWLNVFLLTRCLRNICKFLILFIPLLLLLGAGLSLCGQGHFLSGLPVFNWTRAHGTQRVDIPEGTFTPDAPHLSQPPEGGGEAFPRRPMSEVERQVASLSGQCHGHDEKLRELAAVLRRLQAQVDQMDGDGGGTLSLTDSVTFRREHESRISNLEDVLGKLTEKSEAIQKELEQTKLRTASGLEEEPHLLSMVKQLELELGHLRSELSRWQHLKTSCEEVSTIHGKVDAQVRETIKLMFSDEQGGSLEWLLQKLSSRLVSKGDLQGLLRDLELQVLESVTRHTSVTQQVSGPETAPSAANEAGASGITEAQARVLVNNALKLYSQDKTGMVDFALESGGGSILSTRCSETYETKTALISLFGIPLWYFSQSPRVVIQPDIYPGNCWAFRGSQGYLVVRLSMEIHPTTFTLEHIPKTLSPTGNITSAPKDFAVYGLENEHQEEGRLLGRFTYDQDGESLQMFHAPKRPERAFQIVELRIFSNWGHPEYTCLYRFRVHGEPIK</sequence>
<evidence type="ECO:0000256" key="8">
    <source>
        <dbReference type="SAM" id="Phobius"/>
    </source>
</evidence>
<dbReference type="Proteomes" id="UP001652583">
    <property type="component" value="Chromosome E3"/>
</dbReference>
<keyword evidence="10" id="KW-1185">Reference proteome</keyword>
<protein>
    <submittedName>
        <fullName evidence="11">SUN domain-containing protein 1 isoform X17</fullName>
    </submittedName>
</protein>
<evidence type="ECO:0000313" key="11">
    <source>
        <dbReference type="RefSeq" id="XP_026898232.1"/>
    </source>
</evidence>
<dbReference type="CDD" id="cd21439">
    <property type="entry name" value="SUN1_cc1"/>
    <property type="match status" value="1"/>
</dbReference>
<dbReference type="Pfam" id="PF09387">
    <property type="entry name" value="MRP"/>
    <property type="match status" value="1"/>
</dbReference>
<proteinExistence type="predicted"/>
<feature type="domain" description="SUN" evidence="9">
    <location>
        <begin position="607"/>
        <end position="768"/>
    </location>
</feature>